<organism evidence="2 3">
    <name type="scientific">Dorcoceras hygrometricum</name>
    <dbReference type="NCBI Taxonomy" id="472368"/>
    <lineage>
        <taxon>Eukaryota</taxon>
        <taxon>Viridiplantae</taxon>
        <taxon>Streptophyta</taxon>
        <taxon>Embryophyta</taxon>
        <taxon>Tracheophyta</taxon>
        <taxon>Spermatophyta</taxon>
        <taxon>Magnoliopsida</taxon>
        <taxon>eudicotyledons</taxon>
        <taxon>Gunneridae</taxon>
        <taxon>Pentapetalae</taxon>
        <taxon>asterids</taxon>
        <taxon>lamiids</taxon>
        <taxon>Lamiales</taxon>
        <taxon>Gesneriaceae</taxon>
        <taxon>Didymocarpoideae</taxon>
        <taxon>Trichosporeae</taxon>
        <taxon>Loxocarpinae</taxon>
        <taxon>Dorcoceras</taxon>
    </lineage>
</organism>
<feature type="region of interest" description="Disordered" evidence="1">
    <location>
        <begin position="56"/>
        <end position="81"/>
    </location>
</feature>
<sequence>MGATKSSHQQYQQHKVSKLNPTGAIQLTEGWELPTRPQSIQNLAAGTQFHRKLRHTAHEDPQRFPKSDLFSPPNWYRNVSPEERFPTELTTTQQASKLNSTKYTSNALRAATETPATLKQLALLRSTQATEPSRTPAV</sequence>
<protein>
    <submittedName>
        <fullName evidence="2">Uncharacterized protein</fullName>
    </submittedName>
</protein>
<name>A0A2Z7B840_9LAMI</name>
<gene>
    <name evidence="2" type="ORF">F511_36639</name>
</gene>
<evidence type="ECO:0000313" key="3">
    <source>
        <dbReference type="Proteomes" id="UP000250235"/>
    </source>
</evidence>
<proteinExistence type="predicted"/>
<reference evidence="2 3" key="1">
    <citation type="journal article" date="2015" name="Proc. Natl. Acad. Sci. U.S.A.">
        <title>The resurrection genome of Boea hygrometrica: A blueprint for survival of dehydration.</title>
        <authorList>
            <person name="Xiao L."/>
            <person name="Yang G."/>
            <person name="Zhang L."/>
            <person name="Yang X."/>
            <person name="Zhao S."/>
            <person name="Ji Z."/>
            <person name="Zhou Q."/>
            <person name="Hu M."/>
            <person name="Wang Y."/>
            <person name="Chen M."/>
            <person name="Xu Y."/>
            <person name="Jin H."/>
            <person name="Xiao X."/>
            <person name="Hu G."/>
            <person name="Bao F."/>
            <person name="Hu Y."/>
            <person name="Wan P."/>
            <person name="Li L."/>
            <person name="Deng X."/>
            <person name="Kuang T."/>
            <person name="Xiang C."/>
            <person name="Zhu J.K."/>
            <person name="Oliver M.J."/>
            <person name="He Y."/>
        </authorList>
    </citation>
    <scope>NUCLEOTIDE SEQUENCE [LARGE SCALE GENOMIC DNA]</scope>
    <source>
        <strain evidence="3">cv. XS01</strain>
    </source>
</reference>
<feature type="region of interest" description="Disordered" evidence="1">
    <location>
        <begin position="1"/>
        <end position="21"/>
    </location>
</feature>
<accession>A0A2Z7B840</accession>
<keyword evidence="3" id="KW-1185">Reference proteome</keyword>
<dbReference type="Proteomes" id="UP000250235">
    <property type="component" value="Unassembled WGS sequence"/>
</dbReference>
<evidence type="ECO:0000256" key="1">
    <source>
        <dbReference type="SAM" id="MobiDB-lite"/>
    </source>
</evidence>
<dbReference type="EMBL" id="KV008330">
    <property type="protein sequence ID" value="KZV30281.1"/>
    <property type="molecule type" value="Genomic_DNA"/>
</dbReference>
<feature type="compositionally biased region" description="Basic and acidic residues" evidence="1">
    <location>
        <begin position="56"/>
        <end position="66"/>
    </location>
</feature>
<dbReference type="AlphaFoldDB" id="A0A2Z7B840"/>
<evidence type="ECO:0000313" key="2">
    <source>
        <dbReference type="EMBL" id="KZV30281.1"/>
    </source>
</evidence>